<dbReference type="InterPro" id="IPR011782">
    <property type="entry name" value="Pept_S1C_Do"/>
</dbReference>
<evidence type="ECO:0000259" key="7">
    <source>
        <dbReference type="PROSITE" id="PS50106"/>
    </source>
</evidence>
<comment type="similarity">
    <text evidence="1">Belongs to the peptidase S1C family.</text>
</comment>
<dbReference type="PRINTS" id="PR00834">
    <property type="entry name" value="PROTEASES2C"/>
</dbReference>
<dbReference type="PANTHER" id="PTHR43343">
    <property type="entry name" value="PEPTIDASE S12"/>
    <property type="match status" value="1"/>
</dbReference>
<dbReference type="PANTHER" id="PTHR43343:SF3">
    <property type="entry name" value="PROTEASE DO-LIKE 8, CHLOROPLASTIC"/>
    <property type="match status" value="1"/>
</dbReference>
<keyword evidence="6" id="KW-0720">Serine protease</keyword>
<dbReference type="GO" id="GO:0006508">
    <property type="term" value="P:proteolysis"/>
    <property type="evidence" value="ECO:0007669"/>
    <property type="project" value="UniProtKB-KW"/>
</dbReference>
<dbReference type="SMART" id="SM00228">
    <property type="entry name" value="PDZ"/>
    <property type="match status" value="2"/>
</dbReference>
<dbReference type="NCBIfam" id="TIGR02037">
    <property type="entry name" value="degP_htrA_DO"/>
    <property type="match status" value="1"/>
</dbReference>
<dbReference type="Gene3D" id="2.40.10.120">
    <property type="match status" value="1"/>
</dbReference>
<dbReference type="InterPro" id="IPR009003">
    <property type="entry name" value="Peptidase_S1_PA"/>
</dbReference>
<accession>A0A3B1DJ82</accession>
<dbReference type="PROSITE" id="PS50106">
    <property type="entry name" value="PDZ"/>
    <property type="match status" value="1"/>
</dbReference>
<dbReference type="EMBL" id="UOGG01000063">
    <property type="protein sequence ID" value="VAX28667.1"/>
    <property type="molecule type" value="Genomic_DNA"/>
</dbReference>
<dbReference type="InterPro" id="IPR036034">
    <property type="entry name" value="PDZ_sf"/>
</dbReference>
<keyword evidence="5" id="KW-0378">Hydrolase</keyword>
<dbReference type="SUPFAM" id="SSF50156">
    <property type="entry name" value="PDZ domain-like"/>
    <property type="match status" value="2"/>
</dbReference>
<dbReference type="InterPro" id="IPR051201">
    <property type="entry name" value="Chloro_Bact_Ser_Proteases"/>
</dbReference>
<organism evidence="8">
    <name type="scientific">hydrothermal vent metagenome</name>
    <dbReference type="NCBI Taxonomy" id="652676"/>
    <lineage>
        <taxon>unclassified sequences</taxon>
        <taxon>metagenomes</taxon>
        <taxon>ecological metagenomes</taxon>
    </lineage>
</organism>
<feature type="domain" description="PDZ" evidence="7">
    <location>
        <begin position="276"/>
        <end position="367"/>
    </location>
</feature>
<dbReference type="FunFam" id="2.40.10.10:FF:000001">
    <property type="entry name" value="Periplasmic serine protease DegS"/>
    <property type="match status" value="1"/>
</dbReference>
<keyword evidence="2 8" id="KW-0645">Protease</keyword>
<evidence type="ECO:0000256" key="5">
    <source>
        <dbReference type="ARBA" id="ARBA00022801"/>
    </source>
</evidence>
<sequence>MAERLRSACAVNFLTMRIPSMKKTVIFCFLLLGTILLNASFGFAHSESNRRTPLVRAIEKVGPVVVNINTEEAPTKRRNPFRSFGGQFGNGIFDRFMQDLMPNFNERRRSLGSGVIINSSGYILTNEHVIGKAVRIKVTLIDKREFDAHLVGADRKSDLAVIKIDSNTPLPFVEMGRSDDLMIGETVVAIGNPFGLQHTVTTGIVSALNRSIKAGKNTVYHDFIQVDASINPGNSGGPLLNINGSLIGINTAIYQKAEGIGFAIPINNAKRIIKDLINFGKVRRGWLGVSVQDMTPELLRYFKLDRKRGVLVTKVFSGSPAHRAGVQQGDVVLHLDNHEISNKLEYQQRVGSYSVGNAIQFKILREGREKNIRLFVKSISKKEVEGFTLNWLGLRIQKIDDQVLQRFRLSTRNGVVVTQVVKGSASGQIGLIPGDVVRQFNQNKIRSEEDFNKAVLEAGNRDSALLLVQRGNNGYYVTLEP</sequence>
<proteinExistence type="inferred from homology"/>
<dbReference type="GO" id="GO:0004252">
    <property type="term" value="F:serine-type endopeptidase activity"/>
    <property type="evidence" value="ECO:0007669"/>
    <property type="project" value="InterPro"/>
</dbReference>
<keyword evidence="3" id="KW-0732">Signal</keyword>
<gene>
    <name evidence="8" type="ORF">MNBD_NITROSPINAE05-614</name>
</gene>
<dbReference type="SUPFAM" id="SSF50494">
    <property type="entry name" value="Trypsin-like serine proteases"/>
    <property type="match status" value="1"/>
</dbReference>
<dbReference type="InterPro" id="IPR001940">
    <property type="entry name" value="Peptidase_S1C"/>
</dbReference>
<keyword evidence="4" id="KW-0677">Repeat</keyword>
<name>A0A3B1DJ82_9ZZZZ</name>
<evidence type="ECO:0000256" key="2">
    <source>
        <dbReference type="ARBA" id="ARBA00022670"/>
    </source>
</evidence>
<evidence type="ECO:0000256" key="6">
    <source>
        <dbReference type="ARBA" id="ARBA00022825"/>
    </source>
</evidence>
<dbReference type="Gene3D" id="2.30.42.10">
    <property type="match status" value="2"/>
</dbReference>
<dbReference type="InterPro" id="IPR001478">
    <property type="entry name" value="PDZ"/>
</dbReference>
<evidence type="ECO:0000256" key="4">
    <source>
        <dbReference type="ARBA" id="ARBA00022737"/>
    </source>
</evidence>
<evidence type="ECO:0000256" key="3">
    <source>
        <dbReference type="ARBA" id="ARBA00022729"/>
    </source>
</evidence>
<dbReference type="Pfam" id="PF13180">
    <property type="entry name" value="PDZ_2"/>
    <property type="match status" value="2"/>
</dbReference>
<dbReference type="Pfam" id="PF13365">
    <property type="entry name" value="Trypsin_2"/>
    <property type="match status" value="1"/>
</dbReference>
<reference evidence="8" key="1">
    <citation type="submission" date="2018-06" db="EMBL/GenBank/DDBJ databases">
        <authorList>
            <person name="Zhirakovskaya E."/>
        </authorList>
    </citation>
    <scope>NUCLEOTIDE SEQUENCE</scope>
</reference>
<protein>
    <submittedName>
        <fullName evidence="8">HtrA protease/chaperone protein</fullName>
    </submittedName>
</protein>
<dbReference type="AlphaFoldDB" id="A0A3B1DJ82"/>
<evidence type="ECO:0000313" key="8">
    <source>
        <dbReference type="EMBL" id="VAX28667.1"/>
    </source>
</evidence>
<evidence type="ECO:0000256" key="1">
    <source>
        <dbReference type="ARBA" id="ARBA00010541"/>
    </source>
</evidence>